<reference evidence="1 2" key="1">
    <citation type="submission" date="2019-03" db="EMBL/GenBank/DDBJ databases">
        <title>Single cell metagenomics reveals metabolic interactions within the superorganism composed of flagellate Streblomastix strix and complex community of Bacteroidetes bacteria on its surface.</title>
        <authorList>
            <person name="Treitli S.C."/>
            <person name="Kolisko M."/>
            <person name="Husnik F."/>
            <person name="Keeling P."/>
            <person name="Hampl V."/>
        </authorList>
    </citation>
    <scope>NUCLEOTIDE SEQUENCE [LARGE SCALE GENOMIC DNA]</scope>
    <source>
        <strain evidence="1">ST1C</strain>
    </source>
</reference>
<proteinExistence type="predicted"/>
<comment type="caution">
    <text evidence="1">The sequence shown here is derived from an EMBL/GenBank/DDBJ whole genome shotgun (WGS) entry which is preliminary data.</text>
</comment>
<dbReference type="AlphaFoldDB" id="A0A5J4W5D1"/>
<organism evidence="1 2">
    <name type="scientific">Streblomastix strix</name>
    <dbReference type="NCBI Taxonomy" id="222440"/>
    <lineage>
        <taxon>Eukaryota</taxon>
        <taxon>Metamonada</taxon>
        <taxon>Preaxostyla</taxon>
        <taxon>Oxymonadida</taxon>
        <taxon>Streblomastigidae</taxon>
        <taxon>Streblomastix</taxon>
    </lineage>
</organism>
<name>A0A5J4W5D1_9EUKA</name>
<dbReference type="Proteomes" id="UP000324800">
    <property type="component" value="Unassembled WGS sequence"/>
</dbReference>
<gene>
    <name evidence="1" type="ORF">EZS28_014355</name>
</gene>
<accession>A0A5J4W5D1</accession>
<sequence length="170" mass="18893">MQAQGYVFSSTTDTIMALPEGNPYEKGIQQDNYAIMLNQDQPKLAGSLIFADSALWDFADFGIFITKSTRKIDAVTLVISLYMYGVARITCAGCTQLAPNMELVAVHEGYCYQQTQTGELFRSRLATHTRLIEASELMKTAVVGYGIDGYNGLNDSDRERERNQIQQPDG</sequence>
<evidence type="ECO:0000313" key="2">
    <source>
        <dbReference type="Proteomes" id="UP000324800"/>
    </source>
</evidence>
<evidence type="ECO:0000313" key="1">
    <source>
        <dbReference type="EMBL" id="KAA6390117.1"/>
    </source>
</evidence>
<protein>
    <submittedName>
        <fullName evidence="1">Uncharacterized protein</fullName>
    </submittedName>
</protein>
<dbReference type="OrthoDB" id="10250638at2759"/>
<dbReference type="EMBL" id="SNRW01003337">
    <property type="protein sequence ID" value="KAA6390117.1"/>
    <property type="molecule type" value="Genomic_DNA"/>
</dbReference>